<dbReference type="AlphaFoldDB" id="A0AAE3HDM1"/>
<feature type="transmembrane region" description="Helical" evidence="1">
    <location>
        <begin position="66"/>
        <end position="86"/>
    </location>
</feature>
<keyword evidence="1" id="KW-0472">Membrane</keyword>
<accession>A0AAE3HDM1</accession>
<protein>
    <submittedName>
        <fullName evidence="2">Uncharacterized protein</fullName>
    </submittedName>
</protein>
<sequence length="558" mass="61120">MQILITNVVDTGLIIGVIATFLLIDIIAKNKLKIGIRDIGADLAIGAIAIQLAFIITLLRSQEMEYFYSNILFAAGFAVIWAICLWLPGRNEVLGSTFSYILGAFILSLSILHVLGTADITGIIMLLAASLLLSVAGFLFADYLSNERIDQDFLDITKDLNTYQMNEDYRRIDSGKSAFDPLQPVIDIIRGALRNNDELTAIKGIRALAALGATVLLSEGKNSLVIRHLNAHLYRLGTFTDEENKINATKEIVSTFGDLGIKCAERNMEGAVLQIIEHMHNLFTTYKVRDDIDPESRIYLVKSANTLKGVYSALAGSQDSTPRHEFVISAGRIGQTAARQKMIEPVEKAVSFLRSVALDAAANKDVSTLEHVRKALVGIAAAVKENRLEAAEKHIIIALRDICIKAVQESSDRKRDDALRTVIAALRETGDIFGEHSYPEVAGCLKDIGVTAARKHSDDKVSAVISHIEHLCLCAADRNLDEEASASVNALMQVCEASIKEQMVESTAMSSKTLAGLSQRESLAVLVNDAVFEIAKYRELDREMFALFEKTYRSSGGQ</sequence>
<dbReference type="InterPro" id="IPR016024">
    <property type="entry name" value="ARM-type_fold"/>
</dbReference>
<keyword evidence="1" id="KW-1133">Transmembrane helix</keyword>
<comment type="caution">
    <text evidence="2">The sequence shown here is derived from an EMBL/GenBank/DDBJ whole genome shotgun (WGS) entry which is preliminary data.</text>
</comment>
<feature type="transmembrane region" description="Helical" evidence="1">
    <location>
        <begin position="98"/>
        <end position="116"/>
    </location>
</feature>
<feature type="transmembrane region" description="Helical" evidence="1">
    <location>
        <begin position="40"/>
        <end position="60"/>
    </location>
</feature>
<feature type="transmembrane region" description="Helical" evidence="1">
    <location>
        <begin position="122"/>
        <end position="141"/>
    </location>
</feature>
<evidence type="ECO:0000313" key="3">
    <source>
        <dbReference type="Proteomes" id="UP001206983"/>
    </source>
</evidence>
<gene>
    <name evidence="2" type="ORF">PV02_12250</name>
</gene>
<keyword evidence="1" id="KW-0812">Transmembrane</keyword>
<keyword evidence="3" id="KW-1185">Reference proteome</keyword>
<proteinExistence type="predicted"/>
<dbReference type="RefSeq" id="WP_256623742.1">
    <property type="nucleotide sequence ID" value="NZ_JTEO01000011.1"/>
</dbReference>
<feature type="transmembrane region" description="Helical" evidence="1">
    <location>
        <begin position="12"/>
        <end position="28"/>
    </location>
</feature>
<dbReference type="Proteomes" id="UP001206983">
    <property type="component" value="Unassembled WGS sequence"/>
</dbReference>
<evidence type="ECO:0000313" key="2">
    <source>
        <dbReference type="EMBL" id="MCQ6963828.1"/>
    </source>
</evidence>
<dbReference type="SUPFAM" id="SSF48371">
    <property type="entry name" value="ARM repeat"/>
    <property type="match status" value="1"/>
</dbReference>
<dbReference type="EMBL" id="JTEO01000011">
    <property type="protein sequence ID" value="MCQ6963828.1"/>
    <property type="molecule type" value="Genomic_DNA"/>
</dbReference>
<reference evidence="2 3" key="1">
    <citation type="journal article" date="2011" name="Appl. Environ. Microbiol.">
        <title>Methanogenic archaea isolated from Taiwan's Chelungpu fault.</title>
        <authorList>
            <person name="Wu S.Y."/>
            <person name="Lai M.C."/>
        </authorList>
    </citation>
    <scope>NUCLEOTIDE SEQUENCE [LARGE SCALE GENOMIC DNA]</scope>
    <source>
        <strain evidence="2 3">St545Mb</strain>
    </source>
</reference>
<name>A0AAE3HDM1_9EURY</name>
<organism evidence="2 3">
    <name type="scientific">Methanolobus chelungpuianus</name>
    <dbReference type="NCBI Taxonomy" id="502115"/>
    <lineage>
        <taxon>Archaea</taxon>
        <taxon>Methanobacteriati</taxon>
        <taxon>Methanobacteriota</taxon>
        <taxon>Stenosarchaea group</taxon>
        <taxon>Methanomicrobia</taxon>
        <taxon>Methanosarcinales</taxon>
        <taxon>Methanosarcinaceae</taxon>
        <taxon>Methanolobus</taxon>
    </lineage>
</organism>
<evidence type="ECO:0000256" key="1">
    <source>
        <dbReference type="SAM" id="Phobius"/>
    </source>
</evidence>